<keyword evidence="2" id="KW-1133">Transmembrane helix</keyword>
<evidence type="ECO:0000256" key="2">
    <source>
        <dbReference type="SAM" id="Phobius"/>
    </source>
</evidence>
<name>A0A1H9PDL2_9PSEU</name>
<dbReference type="RefSeq" id="WP_143091668.1">
    <property type="nucleotide sequence ID" value="NZ_FOFV01000009.1"/>
</dbReference>
<feature type="compositionally biased region" description="Basic and acidic residues" evidence="1">
    <location>
        <begin position="219"/>
        <end position="233"/>
    </location>
</feature>
<keyword evidence="4" id="KW-1185">Reference proteome</keyword>
<keyword evidence="2" id="KW-0812">Transmembrane</keyword>
<evidence type="ECO:0008006" key="5">
    <source>
        <dbReference type="Google" id="ProtNLM"/>
    </source>
</evidence>
<feature type="transmembrane region" description="Helical" evidence="2">
    <location>
        <begin position="266"/>
        <end position="286"/>
    </location>
</feature>
<protein>
    <recommendedName>
        <fullName evidence="5">DUF3592 domain-containing protein</fullName>
    </recommendedName>
</protein>
<keyword evidence="2" id="KW-0472">Membrane</keyword>
<feature type="region of interest" description="Disordered" evidence="1">
    <location>
        <begin position="214"/>
        <end position="234"/>
    </location>
</feature>
<accession>A0A1H9PDL2</accession>
<dbReference type="Proteomes" id="UP000199503">
    <property type="component" value="Unassembled WGS sequence"/>
</dbReference>
<feature type="transmembrane region" description="Helical" evidence="2">
    <location>
        <begin position="110"/>
        <end position="134"/>
    </location>
</feature>
<dbReference type="AlphaFoldDB" id="A0A1H9PDL2"/>
<feature type="transmembrane region" description="Helical" evidence="2">
    <location>
        <begin position="241"/>
        <end position="260"/>
    </location>
</feature>
<sequence>MLRSRVRALRHGLLATAVVLVVCFVVALFSWLSYSDSRATLTSLTARATGEVVSFADGAVEVRWPTGSARVAYENGDRVVGKQTQIAFDPADPSRAVIPGSDLFLETDRALGGVTFSIAVAVLVLLAGAVRVLLAVRSARAPAVTVSVRRIRLQSGLMVRSWLEIDGPVERWLPVYYDPVLVTLPSPVDVELRGGRVAVVDGVTVYPSGRAVTKHPRGRRLDNPVRPDPETRAPRGLGAQLRVDAVFLVPAPIVGLFWAYLDGSGFTGWITATVVAAVLGLWWGAFRGSDPS</sequence>
<evidence type="ECO:0000313" key="3">
    <source>
        <dbReference type="EMBL" id="SER46242.1"/>
    </source>
</evidence>
<dbReference type="STRING" id="65499.SAMN04488000_10954"/>
<reference evidence="4" key="1">
    <citation type="submission" date="2016-10" db="EMBL/GenBank/DDBJ databases">
        <authorList>
            <person name="Varghese N."/>
            <person name="Submissions S."/>
        </authorList>
    </citation>
    <scope>NUCLEOTIDE SEQUENCE [LARGE SCALE GENOMIC DNA]</scope>
    <source>
        <strain evidence="4">DSM 44437</strain>
    </source>
</reference>
<evidence type="ECO:0000256" key="1">
    <source>
        <dbReference type="SAM" id="MobiDB-lite"/>
    </source>
</evidence>
<gene>
    <name evidence="3" type="ORF">SAMN04488000_10954</name>
</gene>
<proteinExistence type="predicted"/>
<feature type="transmembrane region" description="Helical" evidence="2">
    <location>
        <begin position="12"/>
        <end position="34"/>
    </location>
</feature>
<organism evidence="3 4">
    <name type="scientific">Lentzea albida</name>
    <dbReference type="NCBI Taxonomy" id="65499"/>
    <lineage>
        <taxon>Bacteria</taxon>
        <taxon>Bacillati</taxon>
        <taxon>Actinomycetota</taxon>
        <taxon>Actinomycetes</taxon>
        <taxon>Pseudonocardiales</taxon>
        <taxon>Pseudonocardiaceae</taxon>
        <taxon>Lentzea</taxon>
    </lineage>
</organism>
<evidence type="ECO:0000313" key="4">
    <source>
        <dbReference type="Proteomes" id="UP000199503"/>
    </source>
</evidence>
<dbReference type="OrthoDB" id="4569735at2"/>
<dbReference type="EMBL" id="FOFV01000009">
    <property type="protein sequence ID" value="SER46242.1"/>
    <property type="molecule type" value="Genomic_DNA"/>
</dbReference>